<dbReference type="GO" id="GO:0016987">
    <property type="term" value="F:sigma factor activity"/>
    <property type="evidence" value="ECO:0007669"/>
    <property type="project" value="UniProtKB-KW"/>
</dbReference>
<dbReference type="GO" id="GO:0006352">
    <property type="term" value="P:DNA-templated transcription initiation"/>
    <property type="evidence" value="ECO:0007669"/>
    <property type="project" value="InterPro"/>
</dbReference>
<dbReference type="SUPFAM" id="SSF88946">
    <property type="entry name" value="Sigma2 domain of RNA polymerase sigma factors"/>
    <property type="match status" value="1"/>
</dbReference>
<reference evidence="7 8" key="1">
    <citation type="submission" date="2014-07" db="EMBL/GenBank/DDBJ databases">
        <authorList>
            <person name="McCorrison J."/>
            <person name="Sanka R."/>
            <person name="Torralba M."/>
            <person name="Gillis M."/>
            <person name="Haft D.H."/>
            <person name="Methe B."/>
            <person name="Sutton G."/>
            <person name="Nelson K.E."/>
        </authorList>
    </citation>
    <scope>NUCLEOTIDE SEQUENCE [LARGE SCALE GENOMIC DNA]</scope>
    <source>
        <strain evidence="7 8">S7-1-13</strain>
    </source>
</reference>
<dbReference type="GO" id="GO:0000428">
    <property type="term" value="C:DNA-directed RNA polymerase complex"/>
    <property type="evidence" value="ECO:0007669"/>
    <property type="project" value="UniProtKB-KW"/>
</dbReference>
<evidence type="ECO:0000256" key="4">
    <source>
        <dbReference type="ARBA" id="ARBA00023125"/>
    </source>
</evidence>
<sequence length="163" mass="19354">MDFAKIYEDYNKDIYRFALSLCKNQDLAVDICHETFAKAMDKIDTFDGSQDIRAWLFIIARNTLYDFYRKHNKTNTGFDLNLVEDKKISFVENIADKDLALKVHTFLHSMNEPYKEVFNLRVFGELDFKSIGQIFAKTDNWARVTFYRAKNMIIDYLEEENEI</sequence>
<dbReference type="NCBIfam" id="TIGR02937">
    <property type="entry name" value="sigma70-ECF"/>
    <property type="match status" value="1"/>
</dbReference>
<evidence type="ECO:0000259" key="6">
    <source>
        <dbReference type="Pfam" id="PF04542"/>
    </source>
</evidence>
<evidence type="ECO:0000313" key="7">
    <source>
        <dbReference type="EMBL" id="KGF04951.1"/>
    </source>
</evidence>
<dbReference type="PANTHER" id="PTHR43133">
    <property type="entry name" value="RNA POLYMERASE ECF-TYPE SIGMA FACTO"/>
    <property type="match status" value="1"/>
</dbReference>
<dbReference type="SUPFAM" id="SSF88659">
    <property type="entry name" value="Sigma3 and sigma4 domains of RNA polymerase sigma factors"/>
    <property type="match status" value="1"/>
</dbReference>
<dbReference type="GO" id="GO:0003677">
    <property type="term" value="F:DNA binding"/>
    <property type="evidence" value="ECO:0007669"/>
    <property type="project" value="UniProtKB-KW"/>
</dbReference>
<dbReference type="InterPro" id="IPR014284">
    <property type="entry name" value="RNA_pol_sigma-70_dom"/>
</dbReference>
<name>A0A095X5I3_9FIRM</name>
<keyword evidence="2" id="KW-0805">Transcription regulation</keyword>
<dbReference type="InterPro" id="IPR007627">
    <property type="entry name" value="RNA_pol_sigma70_r2"/>
</dbReference>
<dbReference type="Pfam" id="PF04542">
    <property type="entry name" value="Sigma70_r2"/>
    <property type="match status" value="1"/>
</dbReference>
<dbReference type="eggNOG" id="COG1595">
    <property type="taxonomic scope" value="Bacteria"/>
</dbReference>
<dbReference type="AlphaFoldDB" id="A0A095X5I3"/>
<proteinExistence type="inferred from homology"/>
<evidence type="ECO:0000256" key="3">
    <source>
        <dbReference type="ARBA" id="ARBA00023082"/>
    </source>
</evidence>
<keyword evidence="7" id="KW-0240">DNA-directed RNA polymerase</keyword>
<dbReference type="Gene3D" id="1.10.1740.10">
    <property type="match status" value="1"/>
</dbReference>
<dbReference type="InterPro" id="IPR013325">
    <property type="entry name" value="RNA_pol_sigma_r2"/>
</dbReference>
<dbReference type="EMBL" id="JRMW01000023">
    <property type="protein sequence ID" value="KGF04951.1"/>
    <property type="molecule type" value="Genomic_DNA"/>
</dbReference>
<keyword evidence="3" id="KW-0731">Sigma factor</keyword>
<feature type="domain" description="RNA polymerase sigma-70 region 2" evidence="6">
    <location>
        <begin position="6"/>
        <end position="73"/>
    </location>
</feature>
<dbReference type="InterPro" id="IPR039425">
    <property type="entry name" value="RNA_pol_sigma-70-like"/>
</dbReference>
<dbReference type="RefSeq" id="WP_037326522.1">
    <property type="nucleotide sequence ID" value="NZ_JRMW01000023.1"/>
</dbReference>
<comment type="similarity">
    <text evidence="1">Belongs to the sigma-70 factor family. ECF subfamily.</text>
</comment>
<evidence type="ECO:0000256" key="5">
    <source>
        <dbReference type="ARBA" id="ARBA00023163"/>
    </source>
</evidence>
<dbReference type="OrthoDB" id="9784984at2"/>
<dbReference type="Gene3D" id="1.10.10.10">
    <property type="entry name" value="Winged helix-like DNA-binding domain superfamily/Winged helix DNA-binding domain"/>
    <property type="match status" value="1"/>
</dbReference>
<keyword evidence="4" id="KW-0238">DNA-binding</keyword>
<protein>
    <submittedName>
        <fullName evidence="7">DNA-directed RNA polymerase subunit sigma</fullName>
    </submittedName>
</protein>
<gene>
    <name evidence="7" type="ORF">HMPREF1630_01850</name>
</gene>
<accession>A0A095X5I3</accession>
<evidence type="ECO:0000256" key="1">
    <source>
        <dbReference type="ARBA" id="ARBA00010641"/>
    </source>
</evidence>
<dbReference type="PANTHER" id="PTHR43133:SF8">
    <property type="entry name" value="RNA POLYMERASE SIGMA FACTOR HI_1459-RELATED"/>
    <property type="match status" value="1"/>
</dbReference>
<comment type="caution">
    <text evidence="7">The sequence shown here is derived from an EMBL/GenBank/DDBJ whole genome shotgun (WGS) entry which is preliminary data.</text>
</comment>
<dbReference type="Proteomes" id="UP000029579">
    <property type="component" value="Unassembled WGS sequence"/>
</dbReference>
<dbReference type="InterPro" id="IPR013324">
    <property type="entry name" value="RNA_pol_sigma_r3/r4-like"/>
</dbReference>
<evidence type="ECO:0000256" key="2">
    <source>
        <dbReference type="ARBA" id="ARBA00023015"/>
    </source>
</evidence>
<evidence type="ECO:0000313" key="8">
    <source>
        <dbReference type="Proteomes" id="UP000029579"/>
    </source>
</evidence>
<keyword evidence="5" id="KW-0804">Transcription</keyword>
<organism evidence="7 8">
    <name type="scientific">Anaerococcus lactolyticus S7-1-13</name>
    <dbReference type="NCBI Taxonomy" id="1284686"/>
    <lineage>
        <taxon>Bacteria</taxon>
        <taxon>Bacillati</taxon>
        <taxon>Bacillota</taxon>
        <taxon>Tissierellia</taxon>
        <taxon>Tissierellales</taxon>
        <taxon>Peptoniphilaceae</taxon>
        <taxon>Anaerococcus</taxon>
    </lineage>
</organism>
<dbReference type="InterPro" id="IPR036388">
    <property type="entry name" value="WH-like_DNA-bd_sf"/>
</dbReference>